<dbReference type="GO" id="GO:0004402">
    <property type="term" value="F:histone acetyltransferase activity"/>
    <property type="evidence" value="ECO:0007669"/>
    <property type="project" value="InterPro"/>
</dbReference>
<dbReference type="PANTHER" id="PTHR15496">
    <property type="entry name" value="GENERAL TRANSCRIPTION FACTOR 3C POLYPEPTIDE 4 FAMILY"/>
    <property type="match status" value="1"/>
</dbReference>
<dbReference type="PANTHER" id="PTHR15496:SF2">
    <property type="entry name" value="GENERAL TRANSCRIPTION FACTOR 3C POLYPEPTIDE 4"/>
    <property type="match status" value="1"/>
</dbReference>
<proteinExistence type="predicted"/>
<dbReference type="Pfam" id="PF12660">
    <property type="entry name" value="zf-TFIIIC"/>
    <property type="match status" value="1"/>
</dbReference>
<evidence type="ECO:0000259" key="2">
    <source>
        <dbReference type="Pfam" id="PF12660"/>
    </source>
</evidence>
<dbReference type="GO" id="GO:0006384">
    <property type="term" value="P:transcription initiation at RNA polymerase III promoter"/>
    <property type="evidence" value="ECO:0007669"/>
    <property type="project" value="InterPro"/>
</dbReference>
<dbReference type="AlphaFoldDB" id="A0A1X2GQA7"/>
<dbReference type="Gene3D" id="2.130.10.10">
    <property type="entry name" value="YVTN repeat-like/Quinoprotein amine dehydrogenase"/>
    <property type="match status" value="1"/>
</dbReference>
<dbReference type="Proteomes" id="UP000242146">
    <property type="component" value="Unassembled WGS sequence"/>
</dbReference>
<dbReference type="InterPro" id="IPR044230">
    <property type="entry name" value="GTF3C4"/>
</dbReference>
<dbReference type="STRING" id="101127.A0A1X2GQA7"/>
<organism evidence="3 4">
    <name type="scientific">Hesseltinella vesiculosa</name>
    <dbReference type="NCBI Taxonomy" id="101127"/>
    <lineage>
        <taxon>Eukaryota</taxon>
        <taxon>Fungi</taxon>
        <taxon>Fungi incertae sedis</taxon>
        <taxon>Mucoromycota</taxon>
        <taxon>Mucoromycotina</taxon>
        <taxon>Mucoromycetes</taxon>
        <taxon>Mucorales</taxon>
        <taxon>Cunninghamellaceae</taxon>
        <taxon>Hesseltinella</taxon>
    </lineage>
</organism>
<sequence>MESKVGGLQGRHYTLQALTVSEESDIAVCLESIVHILSPQLTGISSDGDTFTHAQIDITLMAESEDFGESHLLDKPLEQYYVNTEMCRSCAWSPTFLSKALGCILTVITTKHRVLHFARGSDARSGHWELQSDLTMAMKSFALGTASGVFDNLQQINRFHTTFAAWSTRLTLDPLEYNPAALALGNKAGQVILLMYSPLSYEFLPISTIESHTSAISYIQWTKWRRTDDSQFFAYLVSGSVDGKVVLTKVQFDADLSLMSCHTTPLYTWFEEQCTRPSLVDIWENENNLKIMVVKQVFVYHITLSVASNTDISVNRDWITNLIPRTMVGAVGGTWLNDGQHTRLVTHEGDGLVYYDHGESVELMDSASVQLTKNIRRKFAQQWHDELDSYEDEELRLLLDMAAVVFGAGSYGSHLYTPILYKISPVSDVHAVYESKDVLTVSCISHPETQPVDPSSMSLDRLTSAIQNPYFLYTQSLRGMIIEHLKLLLDQEKLDHFSQWLQQLNNISSAPDDIETFAPEDLRQRVFCTGKSIANQITLSTCRILQKFELDMTYKQRLHDMDQNAKHFAIARYLHTVLASVKHLDEAAWTALSEDDLLQVTLWCHRVILEPFCPQELLLLVETVCQRLAERTPVATEMKKIKAGLLAQDTPSLCLPAKLACPACQQPVVLSAGDTVCCHTGHVWPICQLTLRIIASPFHQRCTQCEARYLNRPNELASPSLQGQVLTLFQKCWNCAADILPTKF</sequence>
<feature type="domain" description="Transcription factor IIIC putative zinc-finger" evidence="2">
    <location>
        <begin position="660"/>
        <end position="736"/>
    </location>
</feature>
<evidence type="ECO:0000313" key="4">
    <source>
        <dbReference type="Proteomes" id="UP000242146"/>
    </source>
</evidence>
<comment type="caution">
    <text evidence="3">The sequence shown here is derived from an EMBL/GenBank/DDBJ whole genome shotgun (WGS) entry which is preliminary data.</text>
</comment>
<dbReference type="GO" id="GO:0000127">
    <property type="term" value="C:transcription factor TFIIIC complex"/>
    <property type="evidence" value="ECO:0007669"/>
    <property type="project" value="InterPro"/>
</dbReference>
<reference evidence="3 4" key="1">
    <citation type="submission" date="2016-07" db="EMBL/GenBank/DDBJ databases">
        <title>Pervasive Adenine N6-methylation of Active Genes in Fungi.</title>
        <authorList>
            <consortium name="DOE Joint Genome Institute"/>
            <person name="Mondo S.J."/>
            <person name="Dannebaum R.O."/>
            <person name="Kuo R.C."/>
            <person name="Labutti K."/>
            <person name="Haridas S."/>
            <person name="Kuo A."/>
            <person name="Salamov A."/>
            <person name="Ahrendt S.R."/>
            <person name="Lipzen A."/>
            <person name="Sullivan W."/>
            <person name="Andreopoulos W.B."/>
            <person name="Clum A."/>
            <person name="Lindquist E."/>
            <person name="Daum C."/>
            <person name="Ramamoorthy G.K."/>
            <person name="Gryganskyi A."/>
            <person name="Culley D."/>
            <person name="Magnuson J.K."/>
            <person name="James T.Y."/>
            <person name="O'Malley M.A."/>
            <person name="Stajich J.E."/>
            <person name="Spatafora J.W."/>
            <person name="Visel A."/>
            <person name="Grigoriev I.V."/>
        </authorList>
    </citation>
    <scope>NUCLEOTIDE SEQUENCE [LARGE SCALE GENOMIC DNA]</scope>
    <source>
        <strain evidence="3 4">NRRL 3301</strain>
    </source>
</reference>
<gene>
    <name evidence="3" type="ORF">DM01DRAFT_3087</name>
</gene>
<dbReference type="InterPro" id="IPR024764">
    <property type="entry name" value="TFIIIC_Znf"/>
</dbReference>
<accession>A0A1X2GQA7</accession>
<protein>
    <recommendedName>
        <fullName evidence="5">Transcription factor IIIC putative zinc-finger domain-containing protein</fullName>
    </recommendedName>
</protein>
<name>A0A1X2GQA7_9FUNG</name>
<evidence type="ECO:0000313" key="3">
    <source>
        <dbReference type="EMBL" id="ORX59003.1"/>
    </source>
</evidence>
<dbReference type="InterPro" id="IPR015943">
    <property type="entry name" value="WD40/YVTN_repeat-like_dom_sf"/>
</dbReference>
<dbReference type="OrthoDB" id="6021743at2759"/>
<keyword evidence="4" id="KW-1185">Reference proteome</keyword>
<evidence type="ECO:0008006" key="5">
    <source>
        <dbReference type="Google" id="ProtNLM"/>
    </source>
</evidence>
<feature type="domain" description="Transcription factor IIIC 90kDa subunit N-terminal" evidence="1">
    <location>
        <begin position="21"/>
        <end position="393"/>
    </location>
</feature>
<dbReference type="InterPro" id="IPR024761">
    <property type="entry name" value="TFIIIC_delta_N"/>
</dbReference>
<evidence type="ECO:0000259" key="1">
    <source>
        <dbReference type="Pfam" id="PF12657"/>
    </source>
</evidence>
<dbReference type="EMBL" id="MCGT01000006">
    <property type="protein sequence ID" value="ORX59003.1"/>
    <property type="molecule type" value="Genomic_DNA"/>
</dbReference>
<dbReference type="Pfam" id="PF12657">
    <property type="entry name" value="TFIIIC_delta"/>
    <property type="match status" value="1"/>
</dbReference>